<name>A0AA87Y7D4_9BURK</name>
<accession>A0AA87Y7D4</accession>
<dbReference type="Pfam" id="PF07589">
    <property type="entry name" value="PEP-CTERM"/>
    <property type="match status" value="1"/>
</dbReference>
<gene>
    <name evidence="3" type="ORF">GCM10007388_48820</name>
</gene>
<dbReference type="NCBIfam" id="NF038127">
    <property type="entry name" value="FDP_fam"/>
    <property type="match status" value="1"/>
</dbReference>
<dbReference type="AlphaFoldDB" id="A0AA87Y7D4"/>
<dbReference type="InterPro" id="IPR013424">
    <property type="entry name" value="Ice-binding_C"/>
</dbReference>
<dbReference type="EMBL" id="BMWW01000013">
    <property type="protein sequence ID" value="GGZ09529.1"/>
    <property type="molecule type" value="Genomic_DNA"/>
</dbReference>
<reference evidence="3" key="2">
    <citation type="submission" date="2022-12" db="EMBL/GenBank/DDBJ databases">
        <authorList>
            <person name="Sun Q."/>
            <person name="Kim S."/>
        </authorList>
    </citation>
    <scope>NUCLEOTIDE SEQUENCE</scope>
    <source>
        <strain evidence="3">KCTC 12344</strain>
    </source>
</reference>
<protein>
    <recommendedName>
        <fullName evidence="2">Ice-binding protein C-terminal domain-containing protein</fullName>
    </recommendedName>
</protein>
<evidence type="ECO:0000256" key="1">
    <source>
        <dbReference type="SAM" id="SignalP"/>
    </source>
</evidence>
<feature type="signal peptide" evidence="1">
    <location>
        <begin position="1"/>
        <end position="22"/>
    </location>
</feature>
<dbReference type="RefSeq" id="WP_206076706.1">
    <property type="nucleotide sequence ID" value="NZ_BMWW01000013.1"/>
</dbReference>
<keyword evidence="1" id="KW-0732">Signal</keyword>
<evidence type="ECO:0000259" key="2">
    <source>
        <dbReference type="Pfam" id="PF07589"/>
    </source>
</evidence>
<feature type="chain" id="PRO_5041720906" description="Ice-binding protein C-terminal domain-containing protein" evidence="1">
    <location>
        <begin position="23"/>
        <end position="189"/>
    </location>
</feature>
<dbReference type="Proteomes" id="UP000619512">
    <property type="component" value="Unassembled WGS sequence"/>
</dbReference>
<evidence type="ECO:0000313" key="4">
    <source>
        <dbReference type="Proteomes" id="UP000619512"/>
    </source>
</evidence>
<organism evidence="3 4">
    <name type="scientific">Pseudoduganella plicata</name>
    <dbReference type="NCBI Taxonomy" id="321984"/>
    <lineage>
        <taxon>Bacteria</taxon>
        <taxon>Pseudomonadati</taxon>
        <taxon>Pseudomonadota</taxon>
        <taxon>Betaproteobacteria</taxon>
        <taxon>Burkholderiales</taxon>
        <taxon>Oxalobacteraceae</taxon>
        <taxon>Telluria group</taxon>
        <taxon>Pseudoduganella</taxon>
    </lineage>
</organism>
<comment type="caution">
    <text evidence="3">The sequence shown here is derived from an EMBL/GenBank/DDBJ whole genome shotgun (WGS) entry which is preliminary data.</text>
</comment>
<feature type="domain" description="Ice-binding protein C-terminal" evidence="2">
    <location>
        <begin position="163"/>
        <end position="187"/>
    </location>
</feature>
<proteinExistence type="predicted"/>
<reference evidence="3" key="1">
    <citation type="journal article" date="2014" name="Int. J. Syst. Evol. Microbiol.">
        <title>Complete genome sequence of Corynebacterium casei LMG S-19264T (=DSM 44701T), isolated from a smear-ripened cheese.</title>
        <authorList>
            <consortium name="US DOE Joint Genome Institute (JGI-PGF)"/>
            <person name="Walter F."/>
            <person name="Albersmeier A."/>
            <person name="Kalinowski J."/>
            <person name="Ruckert C."/>
        </authorList>
    </citation>
    <scope>NUCLEOTIDE SEQUENCE</scope>
    <source>
        <strain evidence="3">KCTC 12344</strain>
    </source>
</reference>
<dbReference type="NCBIfam" id="TIGR02595">
    <property type="entry name" value="PEP_CTERM"/>
    <property type="match status" value="1"/>
</dbReference>
<dbReference type="NCBIfam" id="NF035944">
    <property type="entry name" value="PEPxxWA-CTERM"/>
    <property type="match status" value="1"/>
</dbReference>
<sequence>MKLFSKLAAAAVCALAASTASADFLDSHISFHNDVIYHSFILEQSGGLTAWTDSYGLDPADPANFDPIVSLWREGVLVASNDDNDSIRPGEQGIYDAGFIAYGLTPGSYLFTISAYDNFALGTTLGAGFLRDGETPIVLANWCEPAGVCNPGEFVRLNWAVTPVPEPTTWAMLAAGLALAGAAARRRRG</sequence>
<evidence type="ECO:0000313" key="3">
    <source>
        <dbReference type="EMBL" id="GGZ09529.1"/>
    </source>
</evidence>